<dbReference type="SMART" id="SM00382">
    <property type="entry name" value="AAA"/>
    <property type="match status" value="1"/>
</dbReference>
<dbReference type="PANTHER" id="PTHR43297:SF2">
    <property type="entry name" value="DIPEPTIDE TRANSPORT ATP-BINDING PROTEIN DPPD"/>
    <property type="match status" value="1"/>
</dbReference>
<accession>A0A7X2RVY2</accession>
<dbReference type="RefSeq" id="WP_154745668.1">
    <property type="nucleotide sequence ID" value="NZ_WLYI01000044.1"/>
</dbReference>
<keyword evidence="14" id="KW-1185">Reference proteome</keyword>
<dbReference type="FunFam" id="3.40.50.300:FF:000016">
    <property type="entry name" value="Oligopeptide ABC transporter ATP-binding component"/>
    <property type="match status" value="1"/>
</dbReference>
<dbReference type="GO" id="GO:0015833">
    <property type="term" value="P:peptide transport"/>
    <property type="evidence" value="ECO:0007669"/>
    <property type="project" value="InterPro"/>
</dbReference>
<dbReference type="EMBL" id="WLYI01000044">
    <property type="protein sequence ID" value="MTD22103.1"/>
    <property type="molecule type" value="Genomic_DNA"/>
</dbReference>
<dbReference type="InterPro" id="IPR017871">
    <property type="entry name" value="ABC_transporter-like_CS"/>
</dbReference>
<comment type="similarity">
    <text evidence="2">Belongs to the ABC transporter superfamily.</text>
</comment>
<comment type="catalytic activity">
    <reaction evidence="9">
        <text>a dipeptide(out) + ATP + H2O = a dipeptide(in) + ADP + phosphate + H(+)</text>
        <dbReference type="Rhea" id="RHEA:23120"/>
        <dbReference type="ChEBI" id="CHEBI:15377"/>
        <dbReference type="ChEBI" id="CHEBI:15378"/>
        <dbReference type="ChEBI" id="CHEBI:30616"/>
        <dbReference type="ChEBI" id="CHEBI:43474"/>
        <dbReference type="ChEBI" id="CHEBI:90799"/>
        <dbReference type="ChEBI" id="CHEBI:456216"/>
        <dbReference type="EC" id="7.4.2.9"/>
    </reaction>
</comment>
<name>A0A7X2RVY2_9PSED</name>
<dbReference type="SUPFAM" id="SSF52540">
    <property type="entry name" value="P-loop containing nucleoside triphosphate hydrolases"/>
    <property type="match status" value="1"/>
</dbReference>
<dbReference type="InterPro" id="IPR003439">
    <property type="entry name" value="ABC_transporter-like_ATP-bd"/>
</dbReference>
<evidence type="ECO:0000256" key="7">
    <source>
        <dbReference type="ARBA" id="ARBA00023136"/>
    </source>
</evidence>
<comment type="subunit">
    <text evidence="11">The complex is composed of two ATP-binding proteins (DppD and DppF), two transmembrane proteins (DppB and DppC) and a solute-binding protein (DppA1-A5). Five orthologous SBPs (DppA1-A5) are present in P.aeruginosa, which increases the substrate specificity of the DppBCDF transporter.</text>
</comment>
<keyword evidence="3" id="KW-0813">Transport</keyword>
<dbReference type="GO" id="GO:0055085">
    <property type="term" value="P:transmembrane transport"/>
    <property type="evidence" value="ECO:0007669"/>
    <property type="project" value="UniProtKB-ARBA"/>
</dbReference>
<evidence type="ECO:0000256" key="5">
    <source>
        <dbReference type="ARBA" id="ARBA00022741"/>
    </source>
</evidence>
<keyword evidence="5" id="KW-0547">Nucleotide-binding</keyword>
<dbReference type="CDD" id="cd03257">
    <property type="entry name" value="ABC_NikE_OppD_transporters"/>
    <property type="match status" value="1"/>
</dbReference>
<evidence type="ECO:0000256" key="8">
    <source>
        <dbReference type="ARBA" id="ARBA00038852"/>
    </source>
</evidence>
<evidence type="ECO:0000259" key="12">
    <source>
        <dbReference type="PROSITE" id="PS50893"/>
    </source>
</evidence>
<evidence type="ECO:0000256" key="2">
    <source>
        <dbReference type="ARBA" id="ARBA00005417"/>
    </source>
</evidence>
<evidence type="ECO:0000256" key="10">
    <source>
        <dbReference type="ARBA" id="ARBA00058018"/>
    </source>
</evidence>
<feature type="domain" description="ABC transporter" evidence="12">
    <location>
        <begin position="35"/>
        <end position="285"/>
    </location>
</feature>
<dbReference type="InterPro" id="IPR050388">
    <property type="entry name" value="ABC_Ni/Peptide_Import"/>
</dbReference>
<keyword evidence="4" id="KW-1003">Cell membrane</keyword>
<evidence type="ECO:0000256" key="11">
    <source>
        <dbReference type="ARBA" id="ARBA00065473"/>
    </source>
</evidence>
<evidence type="ECO:0000313" key="13">
    <source>
        <dbReference type="EMBL" id="MTD22103.1"/>
    </source>
</evidence>
<dbReference type="InterPro" id="IPR013563">
    <property type="entry name" value="Oligopep_ABC_C"/>
</dbReference>
<evidence type="ECO:0000256" key="6">
    <source>
        <dbReference type="ARBA" id="ARBA00022840"/>
    </source>
</evidence>
<dbReference type="GO" id="GO:0005886">
    <property type="term" value="C:plasma membrane"/>
    <property type="evidence" value="ECO:0007669"/>
    <property type="project" value="UniProtKB-SubCell"/>
</dbReference>
<dbReference type="PANTHER" id="PTHR43297">
    <property type="entry name" value="OLIGOPEPTIDE TRANSPORT ATP-BINDING PROTEIN APPD"/>
    <property type="match status" value="1"/>
</dbReference>
<evidence type="ECO:0000256" key="9">
    <source>
        <dbReference type="ARBA" id="ARBA00047356"/>
    </source>
</evidence>
<proteinExistence type="inferred from homology"/>
<dbReference type="AlphaFoldDB" id="A0A7X2RVY2"/>
<dbReference type="EC" id="7.4.2.9" evidence="8"/>
<dbReference type="Pfam" id="PF08352">
    <property type="entry name" value="oligo_HPY"/>
    <property type="match status" value="1"/>
</dbReference>
<evidence type="ECO:0000313" key="14">
    <source>
        <dbReference type="Proteomes" id="UP000431485"/>
    </source>
</evidence>
<gene>
    <name evidence="13" type="ORF">GIR22_23525</name>
</gene>
<dbReference type="OrthoDB" id="9784450at2"/>
<dbReference type="GO" id="GO:0016887">
    <property type="term" value="F:ATP hydrolysis activity"/>
    <property type="evidence" value="ECO:0007669"/>
    <property type="project" value="InterPro"/>
</dbReference>
<dbReference type="InterPro" id="IPR027417">
    <property type="entry name" value="P-loop_NTPase"/>
</dbReference>
<dbReference type="PROSITE" id="PS50893">
    <property type="entry name" value="ABC_TRANSPORTER_2"/>
    <property type="match status" value="1"/>
</dbReference>
<evidence type="ECO:0000256" key="4">
    <source>
        <dbReference type="ARBA" id="ARBA00022475"/>
    </source>
</evidence>
<evidence type="ECO:0000256" key="3">
    <source>
        <dbReference type="ARBA" id="ARBA00022448"/>
    </source>
</evidence>
<protein>
    <recommendedName>
        <fullName evidence="8">ABC-type dipeptide transporter</fullName>
        <ecNumber evidence="8">7.4.2.9</ecNumber>
    </recommendedName>
</protein>
<dbReference type="GO" id="GO:0005524">
    <property type="term" value="F:ATP binding"/>
    <property type="evidence" value="ECO:0007669"/>
    <property type="project" value="UniProtKB-KW"/>
</dbReference>
<dbReference type="Gene3D" id="3.40.50.300">
    <property type="entry name" value="P-loop containing nucleotide triphosphate hydrolases"/>
    <property type="match status" value="1"/>
</dbReference>
<keyword evidence="7" id="KW-0472">Membrane</keyword>
<dbReference type="InterPro" id="IPR003593">
    <property type="entry name" value="AAA+_ATPase"/>
</dbReference>
<dbReference type="Proteomes" id="UP000431485">
    <property type="component" value="Unassembled WGS sequence"/>
</dbReference>
<organism evidence="13 14">
    <name type="scientific">Pseudomonas karstica</name>
    <dbReference type="NCBI Taxonomy" id="1055468"/>
    <lineage>
        <taxon>Bacteria</taxon>
        <taxon>Pseudomonadati</taxon>
        <taxon>Pseudomonadota</taxon>
        <taxon>Gammaproteobacteria</taxon>
        <taxon>Pseudomonadales</taxon>
        <taxon>Pseudomonadaceae</taxon>
        <taxon>Pseudomonas</taxon>
    </lineage>
</organism>
<evidence type="ECO:0000256" key="1">
    <source>
        <dbReference type="ARBA" id="ARBA00004417"/>
    </source>
</evidence>
<comment type="function">
    <text evidence="10">Part of the ABC transporter DppABCDF involved in the uptake of various di/tripeptides. Is also involved in the uptake of phaseolotoxin, a toxic tripeptide inhibiting the enzyme ornithine carbamoyltransferase. Responsible for energy coupling to the transport system.</text>
</comment>
<reference evidence="13 14" key="1">
    <citation type="submission" date="2019-11" db="EMBL/GenBank/DDBJ databases">
        <title>Pseudmonas karstica sp. nov. and Pseudomonas spelaei sp. nov. from caves.</title>
        <authorList>
            <person name="Zeman M."/>
        </authorList>
    </citation>
    <scope>NUCLEOTIDE SEQUENCE [LARGE SCALE GENOMIC DNA]</scope>
    <source>
        <strain evidence="13 14">CCM 7891</strain>
    </source>
</reference>
<sequence length="349" mass="37950">MLPASGNLPSLANIPSLQSANTGGTVAAATKKTLLMVKDLYVSFPTKGAEKATVVNGLSYEISEGETLGVVGESGCGKTMTSLSLMGLVPGRGEVTGEINFNGRNLLEQTEKQWREVRGRDLAMIFQEPMSAMNPVMTVGQQIAEVLQVHEGLSKRSGVDRAVELLTAVGIPSPLRRARDYPHQLSGGMRQRAMIAMALACRPKLLVADEPTTALDVTIQAQILDLILELQEDTGMAVQFITHNLAVVSELAHRILVMYAGRGVEYATSEQIFDNPLHPYTRGLIETLPDPDKKVERLHVIQGSLRVQSRQGCRFAPRCTLATDECRVIEPPMLEVEPNHYVACLKVAP</sequence>
<comment type="subcellular location">
    <subcellularLocation>
        <location evidence="1">Cell inner membrane</location>
        <topology evidence="1">Peripheral membrane protein</topology>
    </subcellularLocation>
</comment>
<comment type="caution">
    <text evidence="13">The sequence shown here is derived from an EMBL/GenBank/DDBJ whole genome shotgun (WGS) entry which is preliminary data.</text>
</comment>
<dbReference type="Pfam" id="PF00005">
    <property type="entry name" value="ABC_tran"/>
    <property type="match status" value="1"/>
</dbReference>
<dbReference type="PROSITE" id="PS00211">
    <property type="entry name" value="ABC_TRANSPORTER_1"/>
    <property type="match status" value="1"/>
</dbReference>
<dbReference type="NCBIfam" id="TIGR01727">
    <property type="entry name" value="oligo_HPY"/>
    <property type="match status" value="1"/>
</dbReference>
<keyword evidence="6 13" id="KW-0067">ATP-binding</keyword>